<gene>
    <name evidence="2" type="ORF">CVS27_13330</name>
</gene>
<feature type="chain" id="PRO_5038688029" evidence="1">
    <location>
        <begin position="41"/>
        <end position="187"/>
    </location>
</feature>
<feature type="signal peptide" evidence="1">
    <location>
        <begin position="1"/>
        <end position="40"/>
    </location>
</feature>
<protein>
    <submittedName>
        <fullName evidence="2">Uncharacterized protein</fullName>
    </submittedName>
</protein>
<dbReference type="EMBL" id="PPXC01000010">
    <property type="protein sequence ID" value="POH72851.1"/>
    <property type="molecule type" value="Genomic_DNA"/>
</dbReference>
<evidence type="ECO:0000313" key="2">
    <source>
        <dbReference type="EMBL" id="POH72851.1"/>
    </source>
</evidence>
<dbReference type="PROSITE" id="PS51257">
    <property type="entry name" value="PROKAR_LIPOPROTEIN"/>
    <property type="match status" value="1"/>
</dbReference>
<reference evidence="2 3" key="1">
    <citation type="submission" date="2018-01" db="EMBL/GenBank/DDBJ databases">
        <title>Arthrobacter sp. nov., from glaciers in China.</title>
        <authorList>
            <person name="Liu Q."/>
            <person name="Xin Y.-H."/>
        </authorList>
    </citation>
    <scope>NUCLEOTIDE SEQUENCE [LARGE SCALE GENOMIC DNA]</scope>
    <source>
        <strain evidence="2 3">HLT2-12-2</strain>
    </source>
</reference>
<accession>A0A2S3ZUA9</accession>
<name>A0A2S3ZUA9_ARTGL</name>
<organism evidence="2 3">
    <name type="scientific">Arthrobacter glacialis</name>
    <dbReference type="NCBI Taxonomy" id="1664"/>
    <lineage>
        <taxon>Bacteria</taxon>
        <taxon>Bacillati</taxon>
        <taxon>Actinomycetota</taxon>
        <taxon>Actinomycetes</taxon>
        <taxon>Micrococcales</taxon>
        <taxon>Micrococcaceae</taxon>
        <taxon>Arthrobacter</taxon>
    </lineage>
</organism>
<comment type="caution">
    <text evidence="2">The sequence shown here is derived from an EMBL/GenBank/DDBJ whole genome shotgun (WGS) entry which is preliminary data.</text>
</comment>
<dbReference type="AlphaFoldDB" id="A0A2S3ZUA9"/>
<sequence>MTNSTPRPGSPLLLARRGLFGVAASSAVILLAACSSPATPTNTPTATASSAPAATPSTAAATASGTATAAATAKSAVKELVDGFPKTVVPLMTGAQIQASSVQLTTPVSVAALTATVTAPAADVLSYYSKVFTDQGFTAQPGDAVDGVPLKTFIRAGGQEIITVSVVQTAATATFTVGATLLPASLK</sequence>
<dbReference type="InterPro" id="IPR006311">
    <property type="entry name" value="TAT_signal"/>
</dbReference>
<keyword evidence="1" id="KW-0732">Signal</keyword>
<keyword evidence="3" id="KW-1185">Reference proteome</keyword>
<dbReference type="Proteomes" id="UP000237061">
    <property type="component" value="Unassembled WGS sequence"/>
</dbReference>
<dbReference type="PROSITE" id="PS51318">
    <property type="entry name" value="TAT"/>
    <property type="match status" value="1"/>
</dbReference>
<evidence type="ECO:0000256" key="1">
    <source>
        <dbReference type="SAM" id="SignalP"/>
    </source>
</evidence>
<proteinExistence type="predicted"/>
<dbReference type="RefSeq" id="WP_103466245.1">
    <property type="nucleotide sequence ID" value="NZ_PPXC01000010.1"/>
</dbReference>
<evidence type="ECO:0000313" key="3">
    <source>
        <dbReference type="Proteomes" id="UP000237061"/>
    </source>
</evidence>